<dbReference type="AlphaFoldDB" id="A0AAE2CGK5"/>
<name>A0AAE2CGK5_9LAMI</name>
<comment type="caution">
    <text evidence="1">The sequence shown here is derived from an EMBL/GenBank/DDBJ whole genome shotgun (WGS) entry which is preliminary data.</text>
</comment>
<proteinExistence type="predicted"/>
<gene>
    <name evidence="1" type="ORF">Salat_2084400</name>
</gene>
<organism evidence="1 2">
    <name type="scientific">Sesamum alatum</name>
    <dbReference type="NCBI Taxonomy" id="300844"/>
    <lineage>
        <taxon>Eukaryota</taxon>
        <taxon>Viridiplantae</taxon>
        <taxon>Streptophyta</taxon>
        <taxon>Embryophyta</taxon>
        <taxon>Tracheophyta</taxon>
        <taxon>Spermatophyta</taxon>
        <taxon>Magnoliopsida</taxon>
        <taxon>eudicotyledons</taxon>
        <taxon>Gunneridae</taxon>
        <taxon>Pentapetalae</taxon>
        <taxon>asterids</taxon>
        <taxon>lamiids</taxon>
        <taxon>Lamiales</taxon>
        <taxon>Pedaliaceae</taxon>
        <taxon>Sesamum</taxon>
    </lineage>
</organism>
<protein>
    <submittedName>
        <fullName evidence="1">Uncharacterized protein</fullName>
    </submittedName>
</protein>
<reference evidence="1" key="2">
    <citation type="journal article" date="2024" name="Plant">
        <title>Genomic evolution and insights into agronomic trait innovations of Sesamum species.</title>
        <authorList>
            <person name="Miao H."/>
            <person name="Wang L."/>
            <person name="Qu L."/>
            <person name="Liu H."/>
            <person name="Sun Y."/>
            <person name="Le M."/>
            <person name="Wang Q."/>
            <person name="Wei S."/>
            <person name="Zheng Y."/>
            <person name="Lin W."/>
            <person name="Duan Y."/>
            <person name="Cao H."/>
            <person name="Xiong S."/>
            <person name="Wang X."/>
            <person name="Wei L."/>
            <person name="Li C."/>
            <person name="Ma Q."/>
            <person name="Ju M."/>
            <person name="Zhao R."/>
            <person name="Li G."/>
            <person name="Mu C."/>
            <person name="Tian Q."/>
            <person name="Mei H."/>
            <person name="Zhang T."/>
            <person name="Gao T."/>
            <person name="Zhang H."/>
        </authorList>
    </citation>
    <scope>NUCLEOTIDE SEQUENCE</scope>
    <source>
        <strain evidence="1">3651</strain>
    </source>
</reference>
<evidence type="ECO:0000313" key="1">
    <source>
        <dbReference type="EMBL" id="KAK4421339.1"/>
    </source>
</evidence>
<evidence type="ECO:0000313" key="2">
    <source>
        <dbReference type="Proteomes" id="UP001293254"/>
    </source>
</evidence>
<keyword evidence="2" id="KW-1185">Reference proteome</keyword>
<dbReference type="Proteomes" id="UP001293254">
    <property type="component" value="Unassembled WGS sequence"/>
</dbReference>
<dbReference type="EMBL" id="JACGWO010000008">
    <property type="protein sequence ID" value="KAK4421339.1"/>
    <property type="molecule type" value="Genomic_DNA"/>
</dbReference>
<accession>A0AAE2CGK5</accession>
<sequence>MKAKEAVDKAEEVENLKLIRELSEWWKGGREELRTPKCVSAEMKGEKLVHDWAISERSSVLGKTLGNCIKPAYFLAIKPSWLAMDFGHHLSWKCTYWRKEKFASDTKLTDALKKLEESNSSRVAAEKRPALWPWKLGGGKVSPQVTRPGKRRGLQLSRGISLIRCSQGFYSEDSPQGAHDFLKSPAFKVATEIKATEFLDQGFERCKSQVLKLKGFATFLRRRPPI</sequence>
<reference evidence="1" key="1">
    <citation type="submission" date="2020-06" db="EMBL/GenBank/DDBJ databases">
        <authorList>
            <person name="Li T."/>
            <person name="Hu X."/>
            <person name="Zhang T."/>
            <person name="Song X."/>
            <person name="Zhang H."/>
            <person name="Dai N."/>
            <person name="Sheng W."/>
            <person name="Hou X."/>
            <person name="Wei L."/>
        </authorList>
    </citation>
    <scope>NUCLEOTIDE SEQUENCE</scope>
    <source>
        <strain evidence="1">3651</strain>
        <tissue evidence="1">Leaf</tissue>
    </source>
</reference>